<feature type="domain" description="RCK C-terminal" evidence="8">
    <location>
        <begin position="218"/>
        <end position="304"/>
    </location>
</feature>
<evidence type="ECO:0000256" key="4">
    <source>
        <dbReference type="ARBA" id="ARBA00022737"/>
    </source>
</evidence>
<evidence type="ECO:0000256" key="2">
    <source>
        <dbReference type="ARBA" id="ARBA00022448"/>
    </source>
</evidence>
<reference evidence="9" key="1">
    <citation type="submission" date="2018-06" db="EMBL/GenBank/DDBJ databases">
        <authorList>
            <person name="Zhirakovskaya E."/>
        </authorList>
    </citation>
    <scope>NUCLEOTIDE SEQUENCE</scope>
</reference>
<evidence type="ECO:0000256" key="3">
    <source>
        <dbReference type="ARBA" id="ARBA00022692"/>
    </source>
</evidence>
<feature type="transmembrane region" description="Helical" evidence="7">
    <location>
        <begin position="63"/>
        <end position="81"/>
    </location>
</feature>
<keyword evidence="3 7" id="KW-0812">Transmembrane</keyword>
<keyword evidence="2" id="KW-0813">Transport</keyword>
<dbReference type="Pfam" id="PF03600">
    <property type="entry name" value="CitMHS"/>
    <property type="match status" value="1"/>
</dbReference>
<organism evidence="9">
    <name type="scientific">hydrothermal vent metagenome</name>
    <dbReference type="NCBI Taxonomy" id="652676"/>
    <lineage>
        <taxon>unclassified sequences</taxon>
        <taxon>metagenomes</taxon>
        <taxon>ecological metagenomes</taxon>
    </lineage>
</organism>
<feature type="domain" description="RCK C-terminal" evidence="8">
    <location>
        <begin position="317"/>
        <end position="403"/>
    </location>
</feature>
<evidence type="ECO:0000256" key="6">
    <source>
        <dbReference type="ARBA" id="ARBA00023136"/>
    </source>
</evidence>
<keyword evidence="5 7" id="KW-1133">Transmembrane helix</keyword>
<comment type="subcellular location">
    <subcellularLocation>
        <location evidence="1">Membrane</location>
        <topology evidence="1">Multi-pass membrane protein</topology>
    </subcellularLocation>
</comment>
<evidence type="ECO:0000259" key="8">
    <source>
        <dbReference type="PROSITE" id="PS51202"/>
    </source>
</evidence>
<feature type="transmembrane region" description="Helical" evidence="7">
    <location>
        <begin position="588"/>
        <end position="608"/>
    </location>
</feature>
<feature type="transmembrane region" description="Helical" evidence="7">
    <location>
        <begin position="548"/>
        <end position="568"/>
    </location>
</feature>
<feature type="transmembrane region" description="Helical" evidence="7">
    <location>
        <begin position="496"/>
        <end position="519"/>
    </location>
</feature>
<gene>
    <name evidence="9" type="ORF">MNBD_GAMMA26-956</name>
</gene>
<evidence type="ECO:0000256" key="7">
    <source>
        <dbReference type="SAM" id="Phobius"/>
    </source>
</evidence>
<dbReference type="PANTHER" id="PTHR43652">
    <property type="entry name" value="BASIC AMINO ACID ANTIPORTER YFCC-RELATED"/>
    <property type="match status" value="1"/>
</dbReference>
<keyword evidence="6 7" id="KW-0472">Membrane</keyword>
<feature type="transmembrane region" description="Helical" evidence="7">
    <location>
        <begin position="465"/>
        <end position="484"/>
    </location>
</feature>
<dbReference type="GO" id="GO:0006813">
    <property type="term" value="P:potassium ion transport"/>
    <property type="evidence" value="ECO:0007669"/>
    <property type="project" value="InterPro"/>
</dbReference>
<sequence>MPPVTPDAHTFAVLFLVAIALVLFTRERLPLESSCLVILIALVIGFEVFPYHRDGVQLHTEEFFLGFGHEALVTICTLMILGRGLETTGALRPLATILSRLWSTSPMLSLLLTLFSAAVLSGFLNNTPIVVLLLPILISASLHSKQPASGILMPMGFSTLVGGMGTTIGTSTNLLVVGIAADLGIRQFGMFDFIFPAAITASIAIIYLWLIAPRLLPERTPILADTSPRVFEALLHIEEESFANGKTVAELLEKTSRKMRIETIYRSADLHLSKLPTAVILAGDRLLVRDLPENLKEFERLLGAKLYSFSDVEAPISDENPLSAKGQQLAEIIVTEHSPLFQTTLRRARFAERYGLAIVAIHRTSGASIRRGDISDTELHLGDVLLAQGAADNLKEIKNRGDVLVLDATVDLPHTNEAPLALAIMLMVVLLAAFGIASITVTALAGMGLMLMTRCLTWQDAADALSTQVILIVAVSLALGHALMATGGAEYLAHSYVALVAGWPPEMIISGLMLLMAILTNVVSNNAAAVIGTPIAISIAQQLGLPPVPFILAVLFGANMSYATPMAYKTNLLIFNAGGYKFSDFMRVGIPLTIIVWVSLSILLPIFFPLR</sequence>
<feature type="transmembrane region" description="Helical" evidence="7">
    <location>
        <begin position="101"/>
        <end position="120"/>
    </location>
</feature>
<feature type="transmembrane region" description="Helical" evidence="7">
    <location>
        <begin position="420"/>
        <end position="445"/>
    </location>
</feature>
<dbReference type="GO" id="GO:0005886">
    <property type="term" value="C:plasma membrane"/>
    <property type="evidence" value="ECO:0007669"/>
    <property type="project" value="TreeGrafter"/>
</dbReference>
<evidence type="ECO:0000313" key="9">
    <source>
        <dbReference type="EMBL" id="VAX06190.1"/>
    </source>
</evidence>
<evidence type="ECO:0000256" key="5">
    <source>
        <dbReference type="ARBA" id="ARBA00022989"/>
    </source>
</evidence>
<dbReference type="PROSITE" id="PS51202">
    <property type="entry name" value="RCK_C"/>
    <property type="match status" value="2"/>
</dbReference>
<proteinExistence type="predicted"/>
<feature type="transmembrane region" description="Helical" evidence="7">
    <location>
        <begin position="193"/>
        <end position="212"/>
    </location>
</feature>
<dbReference type="InterPro" id="IPR006037">
    <property type="entry name" value="RCK_C"/>
</dbReference>
<dbReference type="InterPro" id="IPR004680">
    <property type="entry name" value="Cit_transptr-like_dom"/>
</dbReference>
<dbReference type="PANTHER" id="PTHR43652:SF2">
    <property type="entry name" value="BASIC AMINO ACID ANTIPORTER YFCC-RELATED"/>
    <property type="match status" value="1"/>
</dbReference>
<dbReference type="SUPFAM" id="SSF116726">
    <property type="entry name" value="TrkA C-terminal domain-like"/>
    <property type="match status" value="2"/>
</dbReference>
<dbReference type="InterPro" id="IPR051679">
    <property type="entry name" value="DASS-Related_Transporters"/>
</dbReference>
<feature type="transmembrane region" description="Helical" evidence="7">
    <location>
        <begin position="155"/>
        <end position="181"/>
    </location>
</feature>
<evidence type="ECO:0000256" key="1">
    <source>
        <dbReference type="ARBA" id="ARBA00004141"/>
    </source>
</evidence>
<dbReference type="Pfam" id="PF02080">
    <property type="entry name" value="TrkA_C"/>
    <property type="match status" value="1"/>
</dbReference>
<dbReference type="Gene3D" id="3.30.70.1450">
    <property type="entry name" value="Regulator of K+ conductance, C-terminal domain"/>
    <property type="match status" value="2"/>
</dbReference>
<keyword evidence="4" id="KW-0677">Repeat</keyword>
<feature type="transmembrane region" description="Helical" evidence="7">
    <location>
        <begin position="6"/>
        <end position="24"/>
    </location>
</feature>
<name>A0A3B1B7C1_9ZZZZ</name>
<dbReference type="InterPro" id="IPR036721">
    <property type="entry name" value="RCK_C_sf"/>
</dbReference>
<feature type="transmembrane region" description="Helical" evidence="7">
    <location>
        <begin position="31"/>
        <end position="51"/>
    </location>
</feature>
<dbReference type="AlphaFoldDB" id="A0A3B1B7C1"/>
<accession>A0A3B1B7C1</accession>
<protein>
    <submittedName>
        <fullName evidence="9">TrkA-C domain protein</fullName>
    </submittedName>
</protein>
<dbReference type="GO" id="GO:0008324">
    <property type="term" value="F:monoatomic cation transmembrane transporter activity"/>
    <property type="evidence" value="ECO:0007669"/>
    <property type="project" value="InterPro"/>
</dbReference>
<dbReference type="EMBL" id="UOFX01000011">
    <property type="protein sequence ID" value="VAX06190.1"/>
    <property type="molecule type" value="Genomic_DNA"/>
</dbReference>